<dbReference type="PANTHER" id="PTHR35201">
    <property type="entry name" value="TERPENE SYNTHASE"/>
    <property type="match status" value="1"/>
</dbReference>
<keyword evidence="6" id="KW-1185">Reference proteome</keyword>
<dbReference type="SFLD" id="SFLDG01020">
    <property type="entry name" value="Terpene_Cyclase_Like_2"/>
    <property type="match status" value="1"/>
</dbReference>
<gene>
    <name evidence="5" type="ORF">CPELLU_LOCUS15138</name>
</gene>
<dbReference type="SFLD" id="SFLDS00005">
    <property type="entry name" value="Isoprenoid_Synthase_Type_I"/>
    <property type="match status" value="1"/>
</dbReference>
<dbReference type="PANTHER" id="PTHR35201:SF4">
    <property type="entry name" value="BETA-PINACENE SYNTHASE-RELATED"/>
    <property type="match status" value="1"/>
</dbReference>
<dbReference type="SUPFAM" id="SSF48576">
    <property type="entry name" value="Terpenoid synthases"/>
    <property type="match status" value="1"/>
</dbReference>
<name>A0A9N9J3R9_9GLOM</name>
<comment type="cofactor">
    <cofactor evidence="1 4">
        <name>Mg(2+)</name>
        <dbReference type="ChEBI" id="CHEBI:18420"/>
    </cofactor>
</comment>
<dbReference type="GO" id="GO:0046872">
    <property type="term" value="F:metal ion binding"/>
    <property type="evidence" value="ECO:0007669"/>
    <property type="project" value="UniProtKB-KW"/>
</dbReference>
<evidence type="ECO:0000256" key="3">
    <source>
        <dbReference type="ARBA" id="ARBA00022842"/>
    </source>
</evidence>
<protein>
    <recommendedName>
        <fullName evidence="4">Terpene synthase</fullName>
        <ecNumber evidence="4">4.2.3.-</ecNumber>
    </recommendedName>
</protein>
<evidence type="ECO:0000256" key="1">
    <source>
        <dbReference type="ARBA" id="ARBA00001946"/>
    </source>
</evidence>
<reference evidence="5" key="1">
    <citation type="submission" date="2021-06" db="EMBL/GenBank/DDBJ databases">
        <authorList>
            <person name="Kallberg Y."/>
            <person name="Tangrot J."/>
            <person name="Rosling A."/>
        </authorList>
    </citation>
    <scope>NUCLEOTIDE SEQUENCE</scope>
    <source>
        <strain evidence="5">FL966</strain>
    </source>
</reference>
<sequence length="376" mass="44303">MPKNKKNIIKSKNKELTEWKKVPRIKKLQKIRTIRQIDDIDTLNEPHKILDLLKCDVPLRVHEYVSRKEILNTEKHCYEWAKKFGLIAKNTTNKEFKGSKFGLLICYIFPTTPFERRYLAIDFFNWLFFVDDLIDNNKDLKGKPEKIKIVLDKFKAILDDKPKPEDLQSPIAIALWDVWARMKKMTTKAWQLKFRNTILLYFDACCVNARNEHTNNIPNSVKAYIKIRRNSGAVMTSFNLIEPLLGVRISYDNPDLQNLMDYCNDHICFTNDLYSFEKELKEGEVDNIIIVLRCLRQCSLQEAITYTVDLINKRMTQIQDIFNRLTHFSSEIDQDISKCVNALLDIVIGSFYWHKISGRYSIKKNENDGLRLSMEF</sequence>
<organism evidence="5 6">
    <name type="scientific">Cetraspora pellucida</name>
    <dbReference type="NCBI Taxonomy" id="1433469"/>
    <lineage>
        <taxon>Eukaryota</taxon>
        <taxon>Fungi</taxon>
        <taxon>Fungi incertae sedis</taxon>
        <taxon>Mucoromycota</taxon>
        <taxon>Glomeromycotina</taxon>
        <taxon>Glomeromycetes</taxon>
        <taxon>Diversisporales</taxon>
        <taxon>Gigasporaceae</taxon>
        <taxon>Cetraspora</taxon>
    </lineage>
</organism>
<accession>A0A9N9J3R9</accession>
<dbReference type="Gene3D" id="1.10.600.10">
    <property type="entry name" value="Farnesyl Diphosphate Synthase"/>
    <property type="match status" value="1"/>
</dbReference>
<dbReference type="EC" id="4.2.3.-" evidence="4"/>
<evidence type="ECO:0000313" key="6">
    <source>
        <dbReference type="Proteomes" id="UP000789759"/>
    </source>
</evidence>
<dbReference type="InterPro" id="IPR034686">
    <property type="entry name" value="Terpene_cyclase-like_2"/>
</dbReference>
<dbReference type="OrthoDB" id="2861623at2759"/>
<comment type="caution">
    <text evidence="5">The sequence shown here is derived from an EMBL/GenBank/DDBJ whole genome shotgun (WGS) entry which is preliminary data.</text>
</comment>
<evidence type="ECO:0000256" key="2">
    <source>
        <dbReference type="ARBA" id="ARBA00006333"/>
    </source>
</evidence>
<keyword evidence="4" id="KW-0479">Metal-binding</keyword>
<evidence type="ECO:0000256" key="4">
    <source>
        <dbReference type="RuleBase" id="RU366034"/>
    </source>
</evidence>
<evidence type="ECO:0000313" key="5">
    <source>
        <dbReference type="EMBL" id="CAG8758276.1"/>
    </source>
</evidence>
<dbReference type="GO" id="GO:0010333">
    <property type="term" value="F:terpene synthase activity"/>
    <property type="evidence" value="ECO:0007669"/>
    <property type="project" value="InterPro"/>
</dbReference>
<proteinExistence type="inferred from homology"/>
<dbReference type="AlphaFoldDB" id="A0A9N9J3R9"/>
<keyword evidence="4" id="KW-0456">Lyase</keyword>
<dbReference type="InterPro" id="IPR008949">
    <property type="entry name" value="Isoprenoid_synthase_dom_sf"/>
</dbReference>
<dbReference type="Pfam" id="PF19086">
    <property type="entry name" value="Terpene_syn_C_2"/>
    <property type="match status" value="1"/>
</dbReference>
<dbReference type="Proteomes" id="UP000789759">
    <property type="component" value="Unassembled WGS sequence"/>
</dbReference>
<dbReference type="EMBL" id="CAJVQA010019274">
    <property type="protein sequence ID" value="CAG8758276.1"/>
    <property type="molecule type" value="Genomic_DNA"/>
</dbReference>
<comment type="similarity">
    <text evidence="2 4">Belongs to the terpene synthase family.</text>
</comment>
<keyword evidence="3 4" id="KW-0460">Magnesium</keyword>
<dbReference type="GO" id="GO:0008299">
    <property type="term" value="P:isoprenoid biosynthetic process"/>
    <property type="evidence" value="ECO:0007669"/>
    <property type="project" value="UniProtKB-ARBA"/>
</dbReference>